<name>A0A892IE31_9BURK</name>
<gene>
    <name evidence="2" type="ORF">I6K02_26610</name>
</gene>
<sequence>MSVRSVNCSELEQFPASATDVGVSVAPKNSGELRGERHDNPCSRGSTGFDRASNHSLNPAARSFQHLVTADALRRTAEDAVVGVRLFQQAGRGLFDFHPVCAYVSLVVGFDRKCAAQANASFNGHPVVLLSHRAHWLQRSRIDPANDFLDALLSTLKNLLRGETDETHSADSDAARAVDHRRVQRRAHQ</sequence>
<feature type="compositionally biased region" description="Basic and acidic residues" evidence="1">
    <location>
        <begin position="31"/>
        <end position="41"/>
    </location>
</feature>
<feature type="compositionally biased region" description="Basic and acidic residues" evidence="1">
    <location>
        <begin position="164"/>
        <end position="181"/>
    </location>
</feature>
<feature type="region of interest" description="Disordered" evidence="1">
    <location>
        <begin position="22"/>
        <end position="47"/>
    </location>
</feature>
<evidence type="ECO:0000313" key="2">
    <source>
        <dbReference type="EMBL" id="QRO81335.1"/>
    </source>
</evidence>
<accession>A0A892IE31</accession>
<keyword evidence="3" id="KW-1185">Reference proteome</keyword>
<protein>
    <submittedName>
        <fullName evidence="2">Uncharacterized protein</fullName>
    </submittedName>
</protein>
<proteinExistence type="predicted"/>
<dbReference type="Proteomes" id="UP000625568">
    <property type="component" value="Chromosome 3"/>
</dbReference>
<evidence type="ECO:0000313" key="3">
    <source>
        <dbReference type="Proteomes" id="UP000625568"/>
    </source>
</evidence>
<dbReference type="RefSeq" id="WP_123806774.1">
    <property type="nucleotide sequence ID" value="NZ_CP033839.1"/>
</dbReference>
<dbReference type="AlphaFoldDB" id="A0A892IE31"/>
<organism evidence="2 3">
    <name type="scientific">Burkholderia dolosa</name>
    <dbReference type="NCBI Taxonomy" id="152500"/>
    <lineage>
        <taxon>Bacteria</taxon>
        <taxon>Pseudomonadati</taxon>
        <taxon>Pseudomonadota</taxon>
        <taxon>Betaproteobacteria</taxon>
        <taxon>Burkholderiales</taxon>
        <taxon>Burkholderiaceae</taxon>
        <taxon>Burkholderia</taxon>
        <taxon>Burkholderia cepacia complex</taxon>
    </lineage>
</organism>
<feature type="region of interest" description="Disordered" evidence="1">
    <location>
        <begin position="164"/>
        <end position="189"/>
    </location>
</feature>
<evidence type="ECO:0000256" key="1">
    <source>
        <dbReference type="SAM" id="MobiDB-lite"/>
    </source>
</evidence>
<reference evidence="2 3" key="1">
    <citation type="submission" date="2021-02" db="EMBL/GenBank/DDBJ databases">
        <title>FDA dAtabase for Regulatory Grade micrObial Sequences (FDA-ARGOS): Supporting development and validation of Infectious Disease Dx tests.</title>
        <authorList>
            <person name="Minogue T."/>
            <person name="Wolcott M."/>
            <person name="Wasieloski L."/>
            <person name="Aguilar W."/>
            <person name="Moore D."/>
            <person name="Jaissle J."/>
            <person name="Tallon L."/>
            <person name="Sadzewicz L."/>
            <person name="Zhao X."/>
            <person name="Boylan J."/>
            <person name="Ott S."/>
            <person name="Bowen H."/>
            <person name="Vavikolanu K."/>
            <person name="Mehta A."/>
            <person name="Aluvathingal J."/>
            <person name="Nadendla S."/>
            <person name="Yan Y."/>
            <person name="Sichtig H."/>
        </authorList>
    </citation>
    <scope>NUCLEOTIDE SEQUENCE [LARGE SCALE GENOMIC DNA]</scope>
    <source>
        <strain evidence="2 3">FDAARGOS_1272</strain>
    </source>
</reference>
<dbReference type="EMBL" id="CP069484">
    <property type="protein sequence ID" value="QRO81335.1"/>
    <property type="molecule type" value="Genomic_DNA"/>
</dbReference>